<dbReference type="Proteomes" id="UP000280960">
    <property type="component" value="Chromosome"/>
</dbReference>
<reference evidence="2 3" key="1">
    <citation type="submission" date="2018-10" db="EMBL/GenBank/DDBJ databases">
        <authorList>
            <person name="Zhang X."/>
        </authorList>
    </citation>
    <scope>NUCLEOTIDE SEQUENCE [LARGE SCALE GENOMIC DNA]</scope>
    <source>
        <strain evidence="2 3">SK-G1</strain>
    </source>
</reference>
<protein>
    <submittedName>
        <fullName evidence="2">DUF2953 domain-containing protein</fullName>
    </submittedName>
</protein>
<accession>A0A3G2R5C5</accession>
<dbReference type="Pfam" id="PF11167">
    <property type="entry name" value="DUF2953"/>
    <property type="match status" value="1"/>
</dbReference>
<feature type="transmembrane region" description="Helical" evidence="1">
    <location>
        <begin position="137"/>
        <end position="161"/>
    </location>
</feature>
<dbReference type="InterPro" id="IPR021338">
    <property type="entry name" value="DUF2953"/>
</dbReference>
<evidence type="ECO:0000313" key="2">
    <source>
        <dbReference type="EMBL" id="AYO30673.1"/>
    </source>
</evidence>
<evidence type="ECO:0000256" key="1">
    <source>
        <dbReference type="SAM" id="Phobius"/>
    </source>
</evidence>
<evidence type="ECO:0000313" key="3">
    <source>
        <dbReference type="Proteomes" id="UP000280960"/>
    </source>
</evidence>
<dbReference type="EMBL" id="CP033169">
    <property type="protein sequence ID" value="AYO30673.1"/>
    <property type="molecule type" value="Genomic_DNA"/>
</dbReference>
<sequence>MIYIILALTFSLFVLSPVKFNLYFYKKGSDEHMEISVVYLRVIKVDVKVPEMSFDIKNMIPFMTFKVNLSNRRIKKVKKTEKVVFSPLRFRIGMALNFIKRLSAQIKRFKPVIRVFLKTIKINKFDIGIKFGVKDPAIAGIIAGGIWSFIYFILSVMSYYFDFERVSSDITVFPLLLKTEPAQIVFKGIIQVRVGHIIITGLFIPVMWLISRRSYFNARRAKEYGWTSN</sequence>
<proteinExistence type="predicted"/>
<feature type="transmembrane region" description="Helical" evidence="1">
    <location>
        <begin position="184"/>
        <end position="210"/>
    </location>
</feature>
<keyword evidence="1" id="KW-0472">Membrane</keyword>
<organism evidence="2 3">
    <name type="scientific">Biomaibacter acetigenes</name>
    <dbReference type="NCBI Taxonomy" id="2316383"/>
    <lineage>
        <taxon>Bacteria</taxon>
        <taxon>Bacillati</taxon>
        <taxon>Bacillota</taxon>
        <taxon>Clostridia</taxon>
        <taxon>Thermosediminibacterales</taxon>
        <taxon>Tepidanaerobacteraceae</taxon>
        <taxon>Biomaibacter</taxon>
    </lineage>
</organism>
<keyword evidence="1" id="KW-0812">Transmembrane</keyword>
<dbReference type="AlphaFoldDB" id="A0A3G2R5C5"/>
<name>A0A3G2R5C5_9FIRM</name>
<keyword evidence="3" id="KW-1185">Reference proteome</keyword>
<dbReference type="KEGG" id="bacg:D2962_08585"/>
<keyword evidence="1" id="KW-1133">Transmembrane helix</keyword>
<gene>
    <name evidence="2" type="ORF">D2962_08585</name>
</gene>